<dbReference type="InterPro" id="IPR013216">
    <property type="entry name" value="Methyltransf_11"/>
</dbReference>
<dbReference type="GO" id="GO:0000049">
    <property type="term" value="F:tRNA binding"/>
    <property type="evidence" value="ECO:0007669"/>
    <property type="project" value="TreeGrafter"/>
</dbReference>
<dbReference type="GO" id="GO:0008757">
    <property type="term" value="F:S-adenosylmethionine-dependent methyltransferase activity"/>
    <property type="evidence" value="ECO:0007669"/>
    <property type="project" value="InterPro"/>
</dbReference>
<dbReference type="EMBL" id="LFVZ01000014">
    <property type="protein sequence ID" value="KTW26153.1"/>
    <property type="molecule type" value="Genomic_DNA"/>
</dbReference>
<dbReference type="Gene3D" id="3.40.50.150">
    <property type="entry name" value="Vaccinia Virus protein VP39"/>
    <property type="match status" value="1"/>
</dbReference>
<evidence type="ECO:0000259" key="4">
    <source>
        <dbReference type="Pfam" id="PF08241"/>
    </source>
</evidence>
<keyword evidence="2" id="KW-0808">Transferase</keyword>
<accession>A0A0W4ZCR6</accession>
<dbReference type="OrthoDB" id="271595at2759"/>
<organism evidence="5 6">
    <name type="scientific">Pneumocystis carinii (strain B80)</name>
    <name type="common">Rat pneumocystis pneumonia agent</name>
    <name type="synonym">Pneumocystis carinii f. sp. carinii</name>
    <dbReference type="NCBI Taxonomy" id="1408658"/>
    <lineage>
        <taxon>Eukaryota</taxon>
        <taxon>Fungi</taxon>
        <taxon>Dikarya</taxon>
        <taxon>Ascomycota</taxon>
        <taxon>Taphrinomycotina</taxon>
        <taxon>Pneumocystomycetes</taxon>
        <taxon>Pneumocystaceae</taxon>
        <taxon>Pneumocystis</taxon>
    </lineage>
</organism>
<feature type="region of interest" description="Disordered" evidence="3">
    <location>
        <begin position="1"/>
        <end position="29"/>
    </location>
</feature>
<dbReference type="AlphaFoldDB" id="A0A0W4ZCR6"/>
<evidence type="ECO:0000313" key="5">
    <source>
        <dbReference type="EMBL" id="KTW26153.1"/>
    </source>
</evidence>
<dbReference type="GO" id="GO:0005634">
    <property type="term" value="C:nucleus"/>
    <property type="evidence" value="ECO:0007669"/>
    <property type="project" value="TreeGrafter"/>
</dbReference>
<proteinExistence type="predicted"/>
<gene>
    <name evidence="5" type="ORF">T552_03045</name>
</gene>
<feature type="domain" description="Methyltransferase type 11" evidence="4">
    <location>
        <begin position="92"/>
        <end position="182"/>
    </location>
</feature>
<keyword evidence="6" id="KW-1185">Reference proteome</keyword>
<keyword evidence="1" id="KW-0489">Methyltransferase</keyword>
<dbReference type="PANTHER" id="PTHR13069:SF21">
    <property type="entry name" value="ALKYLATED DNA REPAIR PROTEIN ALKB HOMOLOG 8"/>
    <property type="match status" value="1"/>
</dbReference>
<reference evidence="6" key="1">
    <citation type="journal article" date="2016" name="Nat. Commun.">
        <title>Genome analysis of three Pneumocystis species reveals adaptation mechanisms to life exclusively in mammalian hosts.</title>
        <authorList>
            <person name="Ma L."/>
            <person name="Chen Z."/>
            <person name="Huang D.W."/>
            <person name="Kutty G."/>
            <person name="Ishihara M."/>
            <person name="Wang H."/>
            <person name="Abouelleil A."/>
            <person name="Bishop L."/>
            <person name="Davey E."/>
            <person name="Deng R."/>
            <person name="Deng X."/>
            <person name="Fan L."/>
            <person name="Fantoni G."/>
            <person name="Fitzgerald M."/>
            <person name="Gogineni E."/>
            <person name="Goldberg J.M."/>
            <person name="Handley G."/>
            <person name="Hu X."/>
            <person name="Huber C."/>
            <person name="Jiao X."/>
            <person name="Jones K."/>
            <person name="Levin J.Z."/>
            <person name="Liu Y."/>
            <person name="Macdonald P."/>
            <person name="Melnikov A."/>
            <person name="Raley C."/>
            <person name="Sassi M."/>
            <person name="Sherman B.T."/>
            <person name="Song X."/>
            <person name="Sykes S."/>
            <person name="Tran B."/>
            <person name="Walsh L."/>
            <person name="Xia Y."/>
            <person name="Yang J."/>
            <person name="Young S."/>
            <person name="Zeng Q."/>
            <person name="Zheng X."/>
            <person name="Stephens R."/>
            <person name="Nusbaum C."/>
            <person name="Birren B.W."/>
            <person name="Azadi P."/>
            <person name="Lempicki R.A."/>
            <person name="Cuomo C.A."/>
            <person name="Kovacs J.A."/>
        </authorList>
    </citation>
    <scope>NUCLEOTIDE SEQUENCE [LARGE SCALE GENOMIC DNA]</scope>
    <source>
        <strain evidence="6">B80</strain>
    </source>
</reference>
<evidence type="ECO:0000313" key="6">
    <source>
        <dbReference type="Proteomes" id="UP000054454"/>
    </source>
</evidence>
<dbReference type="GO" id="GO:0030488">
    <property type="term" value="P:tRNA methylation"/>
    <property type="evidence" value="ECO:0007669"/>
    <property type="project" value="TreeGrafter"/>
</dbReference>
<feature type="compositionally biased region" description="Basic residues" evidence="3">
    <location>
        <begin position="17"/>
        <end position="28"/>
    </location>
</feature>
<evidence type="ECO:0000256" key="1">
    <source>
        <dbReference type="ARBA" id="ARBA00022603"/>
    </source>
</evidence>
<dbReference type="GO" id="GO:0106335">
    <property type="term" value="F:tRNA (5-carboxymethyluridine(34)-5-O)-methyltransferase activity"/>
    <property type="evidence" value="ECO:0007669"/>
    <property type="project" value="TreeGrafter"/>
</dbReference>
<dbReference type="VEuPathDB" id="FungiDB:T552_03045"/>
<dbReference type="Proteomes" id="UP000054454">
    <property type="component" value="Unassembled WGS sequence"/>
</dbReference>
<name>A0A0W4ZCR6_PNEC8</name>
<dbReference type="CDD" id="cd02440">
    <property type="entry name" value="AdoMet_MTases"/>
    <property type="match status" value="1"/>
</dbReference>
<dbReference type="GO" id="GO:0002098">
    <property type="term" value="P:tRNA wobble uridine modification"/>
    <property type="evidence" value="ECO:0007669"/>
    <property type="project" value="TreeGrafter"/>
</dbReference>
<dbReference type="GO" id="GO:0005737">
    <property type="term" value="C:cytoplasm"/>
    <property type="evidence" value="ECO:0007669"/>
    <property type="project" value="TreeGrafter"/>
</dbReference>
<sequence>MKNIDNTEPIDKNIKESKKKHKNKKKSLKTQNSPILYNISTPCHITASETIEKTYIHDVYSAIAGHFSATRQKPWPIVEKYLLNQPAGSLGLDVGCGNGRYLFLVQNIYLMGIDRCEALLQIANETGEAHLISGDARLLPVRPIFDFAISIAVIHHLTTETHRIDALRQLLNILRPGGTALIFVWALEQPNSRRGWNEYSPQDILVPWISYTKVKSRDKESKDEVVETKIHKRYYHLFRKGELEEYIEKAGGEVIESGYEHDNWWAEMKLRVNKIET</sequence>
<dbReference type="Pfam" id="PF08241">
    <property type="entry name" value="Methyltransf_11"/>
    <property type="match status" value="1"/>
</dbReference>
<evidence type="ECO:0000256" key="2">
    <source>
        <dbReference type="ARBA" id="ARBA00022679"/>
    </source>
</evidence>
<dbReference type="RefSeq" id="XP_018224697.1">
    <property type="nucleotide sequence ID" value="XM_018371563.1"/>
</dbReference>
<dbReference type="SUPFAM" id="SSF53335">
    <property type="entry name" value="S-adenosyl-L-methionine-dependent methyltransferases"/>
    <property type="match status" value="1"/>
</dbReference>
<evidence type="ECO:0000256" key="3">
    <source>
        <dbReference type="SAM" id="MobiDB-lite"/>
    </source>
</evidence>
<protein>
    <recommendedName>
        <fullName evidence="4">Methyltransferase type 11 domain-containing protein</fullName>
    </recommendedName>
</protein>
<dbReference type="InterPro" id="IPR051422">
    <property type="entry name" value="AlkB_tRNA_MeTrf/Diox"/>
</dbReference>
<comment type="caution">
    <text evidence="5">The sequence shown here is derived from an EMBL/GenBank/DDBJ whole genome shotgun (WGS) entry which is preliminary data.</text>
</comment>
<dbReference type="PANTHER" id="PTHR13069">
    <property type="entry name" value="ALKYLATED DNA REPAIR PROTEIN ALKB HOMOLOG 8"/>
    <property type="match status" value="1"/>
</dbReference>
<dbReference type="InterPro" id="IPR029063">
    <property type="entry name" value="SAM-dependent_MTases_sf"/>
</dbReference>
<dbReference type="GeneID" id="28937766"/>